<keyword evidence="1" id="KW-1133">Transmembrane helix</keyword>
<dbReference type="KEGG" id="plon:Pla110_41770"/>
<organism evidence="3 4">
    <name type="scientific">Polystyrenella longa</name>
    <dbReference type="NCBI Taxonomy" id="2528007"/>
    <lineage>
        <taxon>Bacteria</taxon>
        <taxon>Pseudomonadati</taxon>
        <taxon>Planctomycetota</taxon>
        <taxon>Planctomycetia</taxon>
        <taxon>Planctomycetales</taxon>
        <taxon>Planctomycetaceae</taxon>
        <taxon>Polystyrenella</taxon>
    </lineage>
</organism>
<dbReference type="OrthoDB" id="9814896at2"/>
<sequence>MPTSLTDAPPNLLNSVPSQIWTVRILTRILLLILIVAALTLFWRKQFYYQYFPKRWAEVYQGELYRSGQLSNSLVTRVLKENRIDVVVDLTSWEPGNVDQQAELNACHQLQIEHHRFPLKGDGTGDLDIYAAAVHCIDNAIEHHQRVLVHCAAGLQRTGGVLAMYKLHVRGESTRNVFNALQQFGFWNESVNVKLIPFLNQNRRELAERLRGTGSMTLNPADIPLLDEQNSPSKAIE</sequence>
<keyword evidence="1" id="KW-0472">Membrane</keyword>
<evidence type="ECO:0000313" key="3">
    <source>
        <dbReference type="EMBL" id="QDU82421.1"/>
    </source>
</evidence>
<dbReference type="PROSITE" id="PS00383">
    <property type="entry name" value="TYR_PHOSPHATASE_1"/>
    <property type="match status" value="1"/>
</dbReference>
<proteinExistence type="predicted"/>
<name>A0A518CT63_9PLAN</name>
<dbReference type="AlphaFoldDB" id="A0A518CT63"/>
<protein>
    <recommendedName>
        <fullName evidence="2">Tyrosine specific protein phosphatases domain-containing protein</fullName>
    </recommendedName>
</protein>
<dbReference type="RefSeq" id="WP_144998614.1">
    <property type="nucleotide sequence ID" value="NZ_CP036281.1"/>
</dbReference>
<evidence type="ECO:0000259" key="2">
    <source>
        <dbReference type="PROSITE" id="PS50056"/>
    </source>
</evidence>
<feature type="domain" description="Tyrosine specific protein phosphatases" evidence="2">
    <location>
        <begin position="128"/>
        <end position="184"/>
    </location>
</feature>
<dbReference type="InterPro" id="IPR000387">
    <property type="entry name" value="Tyr_Pase_dom"/>
</dbReference>
<accession>A0A518CT63</accession>
<feature type="transmembrane region" description="Helical" evidence="1">
    <location>
        <begin position="20"/>
        <end position="43"/>
    </location>
</feature>
<dbReference type="EMBL" id="CP036281">
    <property type="protein sequence ID" value="QDU82421.1"/>
    <property type="molecule type" value="Genomic_DNA"/>
</dbReference>
<dbReference type="Gene3D" id="3.90.190.10">
    <property type="entry name" value="Protein tyrosine phosphatase superfamily"/>
    <property type="match status" value="1"/>
</dbReference>
<dbReference type="SUPFAM" id="SSF52799">
    <property type="entry name" value="(Phosphotyrosine protein) phosphatases II"/>
    <property type="match status" value="1"/>
</dbReference>
<keyword evidence="1" id="KW-0812">Transmembrane</keyword>
<dbReference type="InterPro" id="IPR029021">
    <property type="entry name" value="Prot-tyrosine_phosphatase-like"/>
</dbReference>
<dbReference type="Proteomes" id="UP000317178">
    <property type="component" value="Chromosome"/>
</dbReference>
<evidence type="ECO:0000313" key="4">
    <source>
        <dbReference type="Proteomes" id="UP000317178"/>
    </source>
</evidence>
<gene>
    <name evidence="3" type="ORF">Pla110_41770</name>
</gene>
<reference evidence="3 4" key="1">
    <citation type="submission" date="2019-02" db="EMBL/GenBank/DDBJ databases">
        <title>Deep-cultivation of Planctomycetes and their phenomic and genomic characterization uncovers novel biology.</title>
        <authorList>
            <person name="Wiegand S."/>
            <person name="Jogler M."/>
            <person name="Boedeker C."/>
            <person name="Pinto D."/>
            <person name="Vollmers J."/>
            <person name="Rivas-Marin E."/>
            <person name="Kohn T."/>
            <person name="Peeters S.H."/>
            <person name="Heuer A."/>
            <person name="Rast P."/>
            <person name="Oberbeckmann S."/>
            <person name="Bunk B."/>
            <person name="Jeske O."/>
            <person name="Meyerdierks A."/>
            <person name="Storesund J.E."/>
            <person name="Kallscheuer N."/>
            <person name="Luecker S."/>
            <person name="Lage O.M."/>
            <person name="Pohl T."/>
            <person name="Merkel B.J."/>
            <person name="Hornburger P."/>
            <person name="Mueller R.-W."/>
            <person name="Bruemmer F."/>
            <person name="Labrenz M."/>
            <person name="Spormann A.M."/>
            <person name="Op den Camp H."/>
            <person name="Overmann J."/>
            <person name="Amann R."/>
            <person name="Jetten M.S.M."/>
            <person name="Mascher T."/>
            <person name="Medema M.H."/>
            <person name="Devos D.P."/>
            <person name="Kaster A.-K."/>
            <person name="Ovreas L."/>
            <person name="Rohde M."/>
            <person name="Galperin M.Y."/>
            <person name="Jogler C."/>
        </authorList>
    </citation>
    <scope>NUCLEOTIDE SEQUENCE [LARGE SCALE GENOMIC DNA]</scope>
    <source>
        <strain evidence="3 4">Pla110</strain>
    </source>
</reference>
<dbReference type="Pfam" id="PF22785">
    <property type="entry name" value="Tc-R-P"/>
    <property type="match status" value="1"/>
</dbReference>
<dbReference type="InterPro" id="IPR016130">
    <property type="entry name" value="Tyr_Pase_AS"/>
</dbReference>
<keyword evidence="4" id="KW-1185">Reference proteome</keyword>
<dbReference type="PROSITE" id="PS50056">
    <property type="entry name" value="TYR_PHOSPHATASE_2"/>
    <property type="match status" value="1"/>
</dbReference>
<evidence type="ECO:0000256" key="1">
    <source>
        <dbReference type="SAM" id="Phobius"/>
    </source>
</evidence>